<reference evidence="1 2" key="1">
    <citation type="submission" date="2023-07" db="EMBL/GenBank/DDBJ databases">
        <authorList>
            <person name="Girao M."/>
            <person name="Carvalho M.F."/>
        </authorList>
    </citation>
    <scope>NUCLEOTIDE SEQUENCE [LARGE SCALE GENOMIC DNA]</scope>
    <source>
        <strain evidence="1 2">66/93</strain>
    </source>
</reference>
<name>A0ABU7KT21_9ACTN</name>
<accession>A0ABU7KT21</accession>
<evidence type="ECO:0008006" key="3">
    <source>
        <dbReference type="Google" id="ProtNLM"/>
    </source>
</evidence>
<dbReference type="Proteomes" id="UP001348641">
    <property type="component" value="Unassembled WGS sequence"/>
</dbReference>
<dbReference type="Gene3D" id="3.40.50.300">
    <property type="entry name" value="P-loop containing nucleotide triphosphate hydrolases"/>
    <property type="match status" value="1"/>
</dbReference>
<dbReference type="SUPFAM" id="SSF52540">
    <property type="entry name" value="P-loop containing nucleoside triphosphate hydrolases"/>
    <property type="match status" value="1"/>
</dbReference>
<protein>
    <recommendedName>
        <fullName evidence="3">Thymidylate kinase</fullName>
    </recommendedName>
</protein>
<dbReference type="EMBL" id="JAUUCC010000046">
    <property type="protein sequence ID" value="MEE2052446.1"/>
    <property type="molecule type" value="Genomic_DNA"/>
</dbReference>
<dbReference type="InterPro" id="IPR027417">
    <property type="entry name" value="P-loop_NTPase"/>
</dbReference>
<organism evidence="1 2">
    <name type="scientific">Nocardiopsis tropica</name>
    <dbReference type="NCBI Taxonomy" id="109330"/>
    <lineage>
        <taxon>Bacteria</taxon>
        <taxon>Bacillati</taxon>
        <taxon>Actinomycetota</taxon>
        <taxon>Actinomycetes</taxon>
        <taxon>Streptosporangiales</taxon>
        <taxon>Nocardiopsidaceae</taxon>
        <taxon>Nocardiopsis</taxon>
    </lineage>
</organism>
<proteinExistence type="predicted"/>
<comment type="caution">
    <text evidence="1">The sequence shown here is derived from an EMBL/GenBank/DDBJ whole genome shotgun (WGS) entry which is preliminary data.</text>
</comment>
<gene>
    <name evidence="1" type="ORF">Q8A49_18260</name>
</gene>
<dbReference type="RefSeq" id="WP_330159475.1">
    <property type="nucleotide sequence ID" value="NZ_BAAAJA010000021.1"/>
</dbReference>
<evidence type="ECO:0000313" key="2">
    <source>
        <dbReference type="Proteomes" id="UP001348641"/>
    </source>
</evidence>
<evidence type="ECO:0000313" key="1">
    <source>
        <dbReference type="EMBL" id="MEE2052446.1"/>
    </source>
</evidence>
<sequence length="178" mass="19794">METDDLGDQLFELFSSSGDPFMRHGDVLTDTFLAAAIRANIVANQIKSATSDHDIVIEDRGAHTMLSYSLASLIRYHDTEPAEGIAWLRSILTLAGPTSDIALWLRPPVRVVLDRWAHREGHQPPPERCAFLASVDTAYQELASTDDTLHPLNVGEQRAEDVHEQILATLRPLLSDDR</sequence>